<dbReference type="GO" id="GO:0003677">
    <property type="term" value="F:DNA binding"/>
    <property type="evidence" value="ECO:0007669"/>
    <property type="project" value="UniProtKB-KW"/>
</dbReference>
<dbReference type="Gene3D" id="3.40.50.2300">
    <property type="match status" value="1"/>
</dbReference>
<organism evidence="4 5">
    <name type="scientific">Leptospira hartskeerlii</name>
    <dbReference type="NCBI Taxonomy" id="2023177"/>
    <lineage>
        <taxon>Bacteria</taxon>
        <taxon>Pseudomonadati</taxon>
        <taxon>Spirochaetota</taxon>
        <taxon>Spirochaetia</taxon>
        <taxon>Leptospirales</taxon>
        <taxon>Leptospiraceae</taxon>
        <taxon>Leptospira</taxon>
    </lineage>
</organism>
<keyword evidence="1" id="KW-0238">DNA-binding</keyword>
<dbReference type="PANTHER" id="PTHR43214:SF43">
    <property type="entry name" value="TWO-COMPONENT RESPONSE REGULATOR"/>
    <property type="match status" value="1"/>
</dbReference>
<dbReference type="OrthoDB" id="9780153at2"/>
<sequence>MKAEPLKILVAEDNLKLRKAMISGLEGSGKIKSVFDCDSGEEAIRYCLEGDVDVLLLDVRLAGKLNGIETIISIRKEFPRKPVVIYSIQDSDEYFRTFRSSGILSHYAYVRKSNYLLPQMVAPLIRLAYDGKSFIDPEIESRVTEVREKDENSPLAVLEPNERSVAEMLAKGFSNEQIAQHFGFKDKRTISRINGQIYSAWGLNETNADEKVARTRAALIVLSNRFLEWEENEKIFYRNSSGERIPWMPNFEDRS</sequence>
<name>A0A2M9XII4_9LEPT</name>
<evidence type="ECO:0000313" key="4">
    <source>
        <dbReference type="EMBL" id="PJZ27496.1"/>
    </source>
</evidence>
<proteinExistence type="predicted"/>
<dbReference type="AlphaFoldDB" id="A0A2M9XII4"/>
<reference evidence="4 5" key="1">
    <citation type="submission" date="2017-07" db="EMBL/GenBank/DDBJ databases">
        <title>Leptospira spp. isolated from tropical soils.</title>
        <authorList>
            <person name="Thibeaux R."/>
            <person name="Iraola G."/>
            <person name="Ferres I."/>
            <person name="Bierque E."/>
            <person name="Girault D."/>
            <person name="Soupe-Gilbert M.-E."/>
            <person name="Picardeau M."/>
            <person name="Goarant C."/>
        </authorList>
    </citation>
    <scope>NUCLEOTIDE SEQUENCE [LARGE SCALE GENOMIC DNA]</scope>
    <source>
        <strain evidence="4 5">MCA1-C-A1</strain>
    </source>
</reference>
<dbReference type="EMBL" id="NPDN01000001">
    <property type="protein sequence ID" value="PJZ27496.1"/>
    <property type="molecule type" value="Genomic_DNA"/>
</dbReference>
<dbReference type="RefSeq" id="WP_100705230.1">
    <property type="nucleotide sequence ID" value="NZ_NPDL01000010.1"/>
</dbReference>
<dbReference type="InterPro" id="IPR058245">
    <property type="entry name" value="NreC/VraR/RcsB-like_REC"/>
</dbReference>
<dbReference type="PANTHER" id="PTHR43214">
    <property type="entry name" value="TWO-COMPONENT RESPONSE REGULATOR"/>
    <property type="match status" value="1"/>
</dbReference>
<dbReference type="SMART" id="SM00448">
    <property type="entry name" value="REC"/>
    <property type="match status" value="1"/>
</dbReference>
<dbReference type="PROSITE" id="PS50110">
    <property type="entry name" value="RESPONSE_REGULATORY"/>
    <property type="match status" value="1"/>
</dbReference>
<dbReference type="CDD" id="cd17535">
    <property type="entry name" value="REC_NarL-like"/>
    <property type="match status" value="1"/>
</dbReference>
<keyword evidence="2" id="KW-0597">Phosphoprotein</keyword>
<accession>A0A2M9XII4</accession>
<dbReference type="InterPro" id="IPR011006">
    <property type="entry name" value="CheY-like_superfamily"/>
</dbReference>
<feature type="domain" description="Response regulatory" evidence="3">
    <location>
        <begin position="7"/>
        <end position="124"/>
    </location>
</feature>
<evidence type="ECO:0000259" key="3">
    <source>
        <dbReference type="PROSITE" id="PS50110"/>
    </source>
</evidence>
<evidence type="ECO:0000256" key="2">
    <source>
        <dbReference type="PROSITE-ProRule" id="PRU00169"/>
    </source>
</evidence>
<gene>
    <name evidence="4" type="ORF">CH357_02810</name>
</gene>
<feature type="modified residue" description="4-aspartylphosphate" evidence="2">
    <location>
        <position position="58"/>
    </location>
</feature>
<dbReference type="Proteomes" id="UP000232196">
    <property type="component" value="Unassembled WGS sequence"/>
</dbReference>
<comment type="caution">
    <text evidence="4">The sequence shown here is derived from an EMBL/GenBank/DDBJ whole genome shotgun (WGS) entry which is preliminary data.</text>
</comment>
<protein>
    <submittedName>
        <fullName evidence="4">Response regulator</fullName>
    </submittedName>
</protein>
<evidence type="ECO:0000256" key="1">
    <source>
        <dbReference type="ARBA" id="ARBA00023125"/>
    </source>
</evidence>
<evidence type="ECO:0000313" key="5">
    <source>
        <dbReference type="Proteomes" id="UP000232196"/>
    </source>
</evidence>
<dbReference type="Pfam" id="PF00072">
    <property type="entry name" value="Response_reg"/>
    <property type="match status" value="1"/>
</dbReference>
<dbReference type="InterPro" id="IPR039420">
    <property type="entry name" value="WalR-like"/>
</dbReference>
<dbReference type="InterPro" id="IPR001789">
    <property type="entry name" value="Sig_transdc_resp-reg_receiver"/>
</dbReference>
<dbReference type="SUPFAM" id="SSF52172">
    <property type="entry name" value="CheY-like"/>
    <property type="match status" value="1"/>
</dbReference>
<keyword evidence="5" id="KW-1185">Reference proteome</keyword>
<dbReference type="GO" id="GO:0000160">
    <property type="term" value="P:phosphorelay signal transduction system"/>
    <property type="evidence" value="ECO:0007669"/>
    <property type="project" value="InterPro"/>
</dbReference>